<proteinExistence type="predicted"/>
<organism evidence="2 3">
    <name type="scientific">Mucuna pruriens</name>
    <name type="common">Velvet bean</name>
    <name type="synonym">Dolichos pruriens</name>
    <dbReference type="NCBI Taxonomy" id="157652"/>
    <lineage>
        <taxon>Eukaryota</taxon>
        <taxon>Viridiplantae</taxon>
        <taxon>Streptophyta</taxon>
        <taxon>Embryophyta</taxon>
        <taxon>Tracheophyta</taxon>
        <taxon>Spermatophyta</taxon>
        <taxon>Magnoliopsida</taxon>
        <taxon>eudicotyledons</taxon>
        <taxon>Gunneridae</taxon>
        <taxon>Pentapetalae</taxon>
        <taxon>rosids</taxon>
        <taxon>fabids</taxon>
        <taxon>Fabales</taxon>
        <taxon>Fabaceae</taxon>
        <taxon>Papilionoideae</taxon>
        <taxon>50 kb inversion clade</taxon>
        <taxon>NPAAA clade</taxon>
        <taxon>indigoferoid/millettioid clade</taxon>
        <taxon>Phaseoleae</taxon>
        <taxon>Mucuna</taxon>
    </lineage>
</organism>
<keyword evidence="3" id="KW-1185">Reference proteome</keyword>
<gene>
    <name evidence="2" type="ORF">CR513_57162</name>
</gene>
<feature type="compositionally biased region" description="Polar residues" evidence="1">
    <location>
        <begin position="131"/>
        <end position="149"/>
    </location>
</feature>
<dbReference type="Proteomes" id="UP000257109">
    <property type="component" value="Unassembled WGS sequence"/>
</dbReference>
<evidence type="ECO:0000313" key="2">
    <source>
        <dbReference type="EMBL" id="RDX64303.1"/>
    </source>
</evidence>
<evidence type="ECO:0000313" key="3">
    <source>
        <dbReference type="Proteomes" id="UP000257109"/>
    </source>
</evidence>
<accession>A0A371EE35</accession>
<sequence length="149" mass="16949">MSGQRIKGLYGYPFPRHDAQRSGSLRGLYYCQIKDARQTLLTQTKPRQVHLWSKNRETAGSRPSRKCQLLRPRLNGTKNAKRPLKKFKHYLETPLVLILAVPGKPLILYLTVLEESMGGSWGNEMPLGKNMPSTTSARNSQNMSKDTQH</sequence>
<dbReference type="OrthoDB" id="1426770at2759"/>
<dbReference type="EMBL" id="QJKJ01014449">
    <property type="protein sequence ID" value="RDX64303.1"/>
    <property type="molecule type" value="Genomic_DNA"/>
</dbReference>
<feature type="non-terminal residue" evidence="2">
    <location>
        <position position="1"/>
    </location>
</feature>
<reference evidence="2" key="1">
    <citation type="submission" date="2018-05" db="EMBL/GenBank/DDBJ databases">
        <title>Draft genome of Mucuna pruriens seed.</title>
        <authorList>
            <person name="Nnadi N.E."/>
            <person name="Vos R."/>
            <person name="Hasami M.H."/>
            <person name="Devisetty U.K."/>
            <person name="Aguiy J.C."/>
        </authorList>
    </citation>
    <scope>NUCLEOTIDE SEQUENCE [LARGE SCALE GENOMIC DNA]</scope>
    <source>
        <strain evidence="2">JCA_2017</strain>
    </source>
</reference>
<name>A0A371EE35_MUCPR</name>
<dbReference type="AlphaFoldDB" id="A0A371EE35"/>
<comment type="caution">
    <text evidence="2">The sequence shown here is derived from an EMBL/GenBank/DDBJ whole genome shotgun (WGS) entry which is preliminary data.</text>
</comment>
<evidence type="ECO:0000256" key="1">
    <source>
        <dbReference type="SAM" id="MobiDB-lite"/>
    </source>
</evidence>
<feature type="region of interest" description="Disordered" evidence="1">
    <location>
        <begin position="123"/>
        <end position="149"/>
    </location>
</feature>
<protein>
    <submittedName>
        <fullName evidence="2">Uncharacterized protein</fullName>
    </submittedName>
</protein>